<name>A0A9D7K1A3_9PROT</name>
<dbReference type="Pfam" id="PF09907">
    <property type="entry name" value="HigB_toxin"/>
    <property type="match status" value="1"/>
</dbReference>
<sequence>MRIIALRALREFWERHPPAETPLRAWYADASHADWKTPADIKSAHRNASFISGNRVVFNIKGNDYRLIVAVRYAQGLMFIRFVGTHADYDRIDAAGI</sequence>
<protein>
    <submittedName>
        <fullName evidence="1">Type II toxin-antitoxin system HigB family toxin</fullName>
    </submittedName>
</protein>
<evidence type="ECO:0000313" key="2">
    <source>
        <dbReference type="Proteomes" id="UP000886689"/>
    </source>
</evidence>
<dbReference type="InterPro" id="IPR018669">
    <property type="entry name" value="Toxin_HigB"/>
</dbReference>
<dbReference type="GO" id="GO:0003723">
    <property type="term" value="F:RNA binding"/>
    <property type="evidence" value="ECO:0007669"/>
    <property type="project" value="InterPro"/>
</dbReference>
<organism evidence="1 2">
    <name type="scientific">Candidatus Proximibacter danicus</name>
    <dbReference type="NCBI Taxonomy" id="2954365"/>
    <lineage>
        <taxon>Bacteria</taxon>
        <taxon>Pseudomonadati</taxon>
        <taxon>Pseudomonadota</taxon>
        <taxon>Betaproteobacteria</taxon>
        <taxon>Candidatus Proximibacter</taxon>
    </lineage>
</organism>
<dbReference type="GO" id="GO:0110001">
    <property type="term" value="C:toxin-antitoxin complex"/>
    <property type="evidence" value="ECO:0007669"/>
    <property type="project" value="InterPro"/>
</dbReference>
<gene>
    <name evidence="1" type="ORF">IPL58_01190</name>
</gene>
<accession>A0A9D7K1A3</accession>
<evidence type="ECO:0000313" key="1">
    <source>
        <dbReference type="EMBL" id="MBK8522857.1"/>
    </source>
</evidence>
<dbReference type="EMBL" id="JADJUC010000001">
    <property type="protein sequence ID" value="MBK8522857.1"/>
    <property type="molecule type" value="Genomic_DNA"/>
</dbReference>
<dbReference type="GO" id="GO:0004519">
    <property type="term" value="F:endonuclease activity"/>
    <property type="evidence" value="ECO:0007669"/>
    <property type="project" value="InterPro"/>
</dbReference>
<proteinExistence type="predicted"/>
<dbReference type="Proteomes" id="UP000886689">
    <property type="component" value="Unassembled WGS sequence"/>
</dbReference>
<dbReference type="AlphaFoldDB" id="A0A9D7K1A3"/>
<reference evidence="1" key="1">
    <citation type="submission" date="2020-10" db="EMBL/GenBank/DDBJ databases">
        <title>Connecting structure to function with the recovery of over 1000 high-quality activated sludge metagenome-assembled genomes encoding full-length rRNA genes using long-read sequencing.</title>
        <authorList>
            <person name="Singleton C.M."/>
            <person name="Petriglieri F."/>
            <person name="Kristensen J.M."/>
            <person name="Kirkegaard R.H."/>
            <person name="Michaelsen T.Y."/>
            <person name="Andersen M.H."/>
            <person name="Karst S.M."/>
            <person name="Dueholm M.S."/>
            <person name="Nielsen P.H."/>
            <person name="Albertsen M."/>
        </authorList>
    </citation>
    <scope>NUCLEOTIDE SEQUENCE</scope>
    <source>
        <strain evidence="1">Hirt_18-Q3-R61-65_BATAC.395</strain>
    </source>
</reference>
<comment type="caution">
    <text evidence="1">The sequence shown here is derived from an EMBL/GenBank/DDBJ whole genome shotgun (WGS) entry which is preliminary data.</text>
</comment>